<dbReference type="InterPro" id="IPR039567">
    <property type="entry name" value="Gly-zipper"/>
</dbReference>
<evidence type="ECO:0000256" key="1">
    <source>
        <dbReference type="ARBA" id="ARBA00004442"/>
    </source>
</evidence>
<gene>
    <name evidence="6" type="ORF">MNB_SV-12-2015</name>
</gene>
<organism evidence="6">
    <name type="scientific">hydrothermal vent metagenome</name>
    <dbReference type="NCBI Taxonomy" id="652676"/>
    <lineage>
        <taxon>unclassified sequences</taxon>
        <taxon>metagenomes</taxon>
        <taxon>ecological metagenomes</taxon>
    </lineage>
</organism>
<dbReference type="CDD" id="cd07185">
    <property type="entry name" value="OmpA_C-like"/>
    <property type="match status" value="1"/>
</dbReference>
<keyword evidence="4" id="KW-1133">Transmembrane helix</keyword>
<proteinExistence type="predicted"/>
<dbReference type="SUPFAM" id="SSF103088">
    <property type="entry name" value="OmpA-like"/>
    <property type="match status" value="1"/>
</dbReference>
<dbReference type="PROSITE" id="PS51257">
    <property type="entry name" value="PROKAR_LIPOPROTEIN"/>
    <property type="match status" value="1"/>
</dbReference>
<evidence type="ECO:0000256" key="3">
    <source>
        <dbReference type="ARBA" id="ARBA00023237"/>
    </source>
</evidence>
<feature type="transmembrane region" description="Helical" evidence="4">
    <location>
        <begin position="40"/>
        <end position="57"/>
    </location>
</feature>
<protein>
    <submittedName>
        <fullName evidence="6">Outer membrane lipoprotein omp16</fullName>
    </submittedName>
</protein>
<dbReference type="InterPro" id="IPR006665">
    <property type="entry name" value="OmpA-like"/>
</dbReference>
<feature type="transmembrane region" description="Helical" evidence="4">
    <location>
        <begin position="69"/>
        <end position="87"/>
    </location>
</feature>
<feature type="domain" description="OmpA-like" evidence="5">
    <location>
        <begin position="122"/>
        <end position="237"/>
    </location>
</feature>
<dbReference type="GO" id="GO:0009279">
    <property type="term" value="C:cell outer membrane"/>
    <property type="evidence" value="ECO:0007669"/>
    <property type="project" value="UniProtKB-SubCell"/>
</dbReference>
<dbReference type="PRINTS" id="PR01021">
    <property type="entry name" value="OMPADOMAIN"/>
</dbReference>
<dbReference type="Pfam" id="PF00691">
    <property type="entry name" value="OmpA"/>
    <property type="match status" value="1"/>
</dbReference>
<dbReference type="InterPro" id="IPR050330">
    <property type="entry name" value="Bact_OuterMem_StrucFunc"/>
</dbReference>
<keyword evidence="6" id="KW-0449">Lipoprotein</keyword>
<evidence type="ECO:0000256" key="2">
    <source>
        <dbReference type="ARBA" id="ARBA00023136"/>
    </source>
</evidence>
<keyword evidence="4" id="KW-0812">Transmembrane</keyword>
<evidence type="ECO:0000259" key="5">
    <source>
        <dbReference type="PROSITE" id="PS51123"/>
    </source>
</evidence>
<keyword evidence="2 4" id="KW-0472">Membrane</keyword>
<dbReference type="EMBL" id="FPHE01000146">
    <property type="protein sequence ID" value="SFV65799.1"/>
    <property type="molecule type" value="Genomic_DNA"/>
</dbReference>
<dbReference type="PROSITE" id="PS51123">
    <property type="entry name" value="OMPA_2"/>
    <property type="match status" value="1"/>
</dbReference>
<evidence type="ECO:0000313" key="6">
    <source>
        <dbReference type="EMBL" id="SFV65799.1"/>
    </source>
</evidence>
<dbReference type="Pfam" id="PF13488">
    <property type="entry name" value="Gly-zipper_Omp"/>
    <property type="match status" value="1"/>
</dbReference>
<dbReference type="PANTHER" id="PTHR30329">
    <property type="entry name" value="STATOR ELEMENT OF FLAGELLAR MOTOR COMPLEX"/>
    <property type="match status" value="1"/>
</dbReference>
<evidence type="ECO:0000256" key="4">
    <source>
        <dbReference type="SAM" id="Phobius"/>
    </source>
</evidence>
<accession>A0A1W1CJ52</accession>
<comment type="subcellular location">
    <subcellularLocation>
        <location evidence="1">Cell outer membrane</location>
    </subcellularLocation>
</comment>
<dbReference type="AlphaFoldDB" id="A0A1W1CJ52"/>
<sequence>MKKYIKPVIASSVALLMLSACVPATGGATPNGQQQGRSNTTTGAIVGGLLGAIVGGTTADRRGTRGKRAVMGGAIGAAVGAAVGYSLDQQAKEVAQVLNTNVDNNPNAERDKNKDLVVSNTDKFVKIMFRDPMMFRTNSATPTPSAQAEIRQMIPVLQKYNNTIIQAVGHTDNRGSYSHNQRLSEARARSVGNTIHSGLNNPVYSKGCSYSKPVAPNTSATNMALNRRVEIYLYPNQASVIDPCRN</sequence>
<name>A0A1W1CJ52_9ZZZZ</name>
<dbReference type="InterPro" id="IPR006664">
    <property type="entry name" value="OMP_bac"/>
</dbReference>
<reference evidence="6" key="1">
    <citation type="submission" date="2016-10" db="EMBL/GenBank/DDBJ databases">
        <authorList>
            <person name="de Groot N.N."/>
        </authorList>
    </citation>
    <scope>NUCLEOTIDE SEQUENCE</scope>
</reference>
<dbReference type="InterPro" id="IPR036737">
    <property type="entry name" value="OmpA-like_sf"/>
</dbReference>
<dbReference type="PANTHER" id="PTHR30329:SF21">
    <property type="entry name" value="LIPOPROTEIN YIAD-RELATED"/>
    <property type="match status" value="1"/>
</dbReference>
<dbReference type="Gene3D" id="3.30.1330.60">
    <property type="entry name" value="OmpA-like domain"/>
    <property type="match status" value="1"/>
</dbReference>
<keyword evidence="3" id="KW-0998">Cell outer membrane</keyword>